<keyword evidence="2 5" id="KW-0689">Ribosomal protein</keyword>
<dbReference type="STRING" id="276.THFILI_09605"/>
<dbReference type="AlphaFoldDB" id="A0A0A2WUA0"/>
<dbReference type="OrthoDB" id="47476at2"/>
<dbReference type="Proteomes" id="UP000030364">
    <property type="component" value="Unassembled WGS sequence"/>
</dbReference>
<dbReference type="InterPro" id="IPR021137">
    <property type="entry name" value="Ribosomal_bL35-like"/>
</dbReference>
<dbReference type="FunFam" id="4.10.410.60:FF:000001">
    <property type="entry name" value="50S ribosomal protein L35"/>
    <property type="match status" value="1"/>
</dbReference>
<keyword evidence="8" id="KW-1185">Reference proteome</keyword>
<dbReference type="HAMAP" id="MF_00514">
    <property type="entry name" value="Ribosomal_bL35"/>
    <property type="match status" value="1"/>
</dbReference>
<evidence type="ECO:0000256" key="1">
    <source>
        <dbReference type="ARBA" id="ARBA00006598"/>
    </source>
</evidence>
<dbReference type="Pfam" id="PF01632">
    <property type="entry name" value="Ribosomal_L35p"/>
    <property type="match status" value="1"/>
</dbReference>
<comment type="similarity">
    <text evidence="1 5 6">Belongs to the bacterial ribosomal protein bL35 family.</text>
</comment>
<gene>
    <name evidence="5" type="primary">rpmI</name>
    <name evidence="7" type="ORF">THFILI_09605</name>
</gene>
<evidence type="ECO:0000256" key="6">
    <source>
        <dbReference type="RuleBase" id="RU000568"/>
    </source>
</evidence>
<evidence type="ECO:0000256" key="5">
    <source>
        <dbReference type="HAMAP-Rule" id="MF_00514"/>
    </source>
</evidence>
<organism evidence="7 8">
    <name type="scientific">Thermus filiformis</name>
    <dbReference type="NCBI Taxonomy" id="276"/>
    <lineage>
        <taxon>Bacteria</taxon>
        <taxon>Thermotogati</taxon>
        <taxon>Deinococcota</taxon>
        <taxon>Deinococci</taxon>
        <taxon>Thermales</taxon>
        <taxon>Thermaceae</taxon>
        <taxon>Thermus</taxon>
    </lineage>
</organism>
<dbReference type="Gene3D" id="4.10.410.60">
    <property type="match status" value="1"/>
</dbReference>
<accession>A0A0A2WUA0</accession>
<dbReference type="InterPro" id="IPR037229">
    <property type="entry name" value="Ribosomal_bL35_sf"/>
</dbReference>
<reference evidence="7 8" key="1">
    <citation type="journal article" date="2015" name="Genome Announc.">
        <title>Draft Genome Sequence of the Thermophile Thermus filiformis ATCC 43280, Producer of Carotenoid-(Di)glucoside-Branched Fatty Acid (Di)esters and Source of Hyperthermostable Enzymes of Biotechnological Interest.</title>
        <authorList>
            <person name="Mandelli F."/>
            <person name="Oliveira Ramires B."/>
            <person name="Couger M.B."/>
            <person name="Paixao D.A."/>
            <person name="Camilo C.M."/>
            <person name="Polikarpov I."/>
            <person name="Prade R."/>
            <person name="Riano-Pachon D.M."/>
            <person name="Squina F.M."/>
        </authorList>
    </citation>
    <scope>NUCLEOTIDE SEQUENCE [LARGE SCALE GENOMIC DNA]</scope>
    <source>
        <strain evidence="7 8">ATCC 43280</strain>
    </source>
</reference>
<dbReference type="InterPro" id="IPR001706">
    <property type="entry name" value="Ribosomal_bL35"/>
</dbReference>
<evidence type="ECO:0000313" key="7">
    <source>
        <dbReference type="EMBL" id="KGQ22352.2"/>
    </source>
</evidence>
<dbReference type="NCBIfam" id="TIGR00001">
    <property type="entry name" value="rpmI_bact"/>
    <property type="match status" value="1"/>
</dbReference>
<evidence type="ECO:0000313" key="8">
    <source>
        <dbReference type="Proteomes" id="UP000030364"/>
    </source>
</evidence>
<dbReference type="GO" id="GO:0022625">
    <property type="term" value="C:cytosolic large ribosomal subunit"/>
    <property type="evidence" value="ECO:0007669"/>
    <property type="project" value="TreeGrafter"/>
</dbReference>
<dbReference type="InterPro" id="IPR018265">
    <property type="entry name" value="Ribosomal_bL35_CS"/>
</dbReference>
<dbReference type="RefSeq" id="WP_038062988.1">
    <property type="nucleotide sequence ID" value="NZ_JPSL02000040.1"/>
</dbReference>
<sequence length="67" mass="7745">MPKMKTHKGAKKRVKVTASGKVVAMKTGKRHLNWHKSGKTIRQKGKKFTLAEQDARRIRELMPYEGR</sequence>
<proteinExistence type="inferred from homology"/>
<name>A0A0A2WUA0_THEFI</name>
<dbReference type="PRINTS" id="PR00064">
    <property type="entry name" value="RIBOSOMALL35"/>
</dbReference>
<comment type="caution">
    <text evidence="7">The sequence shown here is derived from an EMBL/GenBank/DDBJ whole genome shotgun (WGS) entry which is preliminary data.</text>
</comment>
<evidence type="ECO:0000256" key="2">
    <source>
        <dbReference type="ARBA" id="ARBA00022980"/>
    </source>
</evidence>
<evidence type="ECO:0000256" key="3">
    <source>
        <dbReference type="ARBA" id="ARBA00023274"/>
    </source>
</evidence>
<keyword evidence="3 5" id="KW-0687">Ribonucleoprotein</keyword>
<dbReference type="PROSITE" id="PS00936">
    <property type="entry name" value="RIBOSOMAL_L35"/>
    <property type="match status" value="1"/>
</dbReference>
<dbReference type="SUPFAM" id="SSF143034">
    <property type="entry name" value="L35p-like"/>
    <property type="match status" value="1"/>
</dbReference>
<protein>
    <recommendedName>
        <fullName evidence="4 5">Large ribosomal subunit protein bL35</fullName>
    </recommendedName>
</protein>
<dbReference type="GO" id="GO:0003735">
    <property type="term" value="F:structural constituent of ribosome"/>
    <property type="evidence" value="ECO:0007669"/>
    <property type="project" value="InterPro"/>
</dbReference>
<dbReference type="EMBL" id="JPSL02000040">
    <property type="protein sequence ID" value="KGQ22352.2"/>
    <property type="molecule type" value="Genomic_DNA"/>
</dbReference>
<evidence type="ECO:0000256" key="4">
    <source>
        <dbReference type="ARBA" id="ARBA00071664"/>
    </source>
</evidence>
<dbReference type="PANTHER" id="PTHR33343">
    <property type="entry name" value="54S RIBOSOMAL PROTEIN BL35M"/>
    <property type="match status" value="1"/>
</dbReference>
<dbReference type="PANTHER" id="PTHR33343:SF1">
    <property type="entry name" value="LARGE RIBOSOMAL SUBUNIT PROTEIN BL35M"/>
    <property type="match status" value="1"/>
</dbReference>
<dbReference type="GO" id="GO:0006412">
    <property type="term" value="P:translation"/>
    <property type="evidence" value="ECO:0007669"/>
    <property type="project" value="UniProtKB-UniRule"/>
</dbReference>